<protein>
    <submittedName>
        <fullName evidence="2">Sporulation related domain</fullName>
    </submittedName>
</protein>
<reference evidence="2 3" key="1">
    <citation type="submission" date="2018-06" db="EMBL/GenBank/DDBJ databases">
        <authorList>
            <consortium name="Pathogen Informatics"/>
            <person name="Doyle S."/>
        </authorList>
    </citation>
    <scope>NUCLEOTIDE SEQUENCE [LARGE SCALE GENOMIC DNA]</scope>
    <source>
        <strain evidence="2 3">NCTC13043</strain>
    </source>
</reference>
<dbReference type="EMBL" id="UGTP01000001">
    <property type="protein sequence ID" value="SUC12322.1"/>
    <property type="molecule type" value="Genomic_DNA"/>
</dbReference>
<organism evidence="2 3">
    <name type="scientific">Prevotella pallens</name>
    <dbReference type="NCBI Taxonomy" id="60133"/>
    <lineage>
        <taxon>Bacteria</taxon>
        <taxon>Pseudomonadati</taxon>
        <taxon>Bacteroidota</taxon>
        <taxon>Bacteroidia</taxon>
        <taxon>Bacteroidales</taxon>
        <taxon>Prevotellaceae</taxon>
        <taxon>Prevotella</taxon>
    </lineage>
</organism>
<dbReference type="Pfam" id="PF18175">
    <property type="entry name" value="HU-CCDC81_bac_2"/>
    <property type="match status" value="1"/>
</dbReference>
<dbReference type="SUPFAM" id="SSF110997">
    <property type="entry name" value="Sporulation related repeat"/>
    <property type="match status" value="1"/>
</dbReference>
<dbReference type="InterPro" id="IPR036680">
    <property type="entry name" value="SPOR-like_sf"/>
</dbReference>
<dbReference type="Pfam" id="PF18174">
    <property type="entry name" value="HU-CCDC81_bac_1"/>
    <property type="match status" value="1"/>
</dbReference>
<dbReference type="OrthoDB" id="653949at2"/>
<dbReference type="InterPro" id="IPR040495">
    <property type="entry name" value="HU-CCDC81_bac_1"/>
</dbReference>
<dbReference type="PROSITE" id="PS51724">
    <property type="entry name" value="SPOR"/>
    <property type="match status" value="1"/>
</dbReference>
<dbReference type="Pfam" id="PF05036">
    <property type="entry name" value="SPOR"/>
    <property type="match status" value="1"/>
</dbReference>
<evidence type="ECO:0000313" key="3">
    <source>
        <dbReference type="Proteomes" id="UP000254235"/>
    </source>
</evidence>
<dbReference type="InterPro" id="IPR041268">
    <property type="entry name" value="HU-CCDC81_bac_2"/>
</dbReference>
<evidence type="ECO:0000259" key="1">
    <source>
        <dbReference type="PROSITE" id="PS51724"/>
    </source>
</evidence>
<evidence type="ECO:0000313" key="2">
    <source>
        <dbReference type="EMBL" id="SUC12322.1"/>
    </source>
</evidence>
<dbReference type="RefSeq" id="WP_115083160.1">
    <property type="nucleotide sequence ID" value="NZ_UGTP01000001.1"/>
</dbReference>
<dbReference type="InterPro" id="IPR007730">
    <property type="entry name" value="SPOR-like_dom"/>
</dbReference>
<accession>A0A379F129</accession>
<dbReference type="GeneID" id="78570629"/>
<name>A0A379F129_9BACT</name>
<sequence length="329" mass="37623">MLRIDRHIEILLLENDCIIVPGLGGFVAYYSEAYYEEAENIYLPPYRTVGFNPVLKMNDSLLAQSYIETYDLSYPEAMREIELEVNSILDSLAEVGCFELKGLGVLKREGTDKIAFEPYEGGLLTPKYYGLYYFEIEKYHNKENTEEQSVLIKKGRNTRQHSFYIDTDNDGEKQLNVSIKLIKDIVVAAFLITFIFVVGFTSEKHTNSIPKEIKSGVFCELFNSTESIKKQKSSLRKPKHLNSKIPTQTSNFYWSLVLASHVTEKNANGFIKKLQQEGFKDAYIYKGSGSVKVIYGRYKSAQIAANQLSNLRGNDSFEQAWILKIRSNI</sequence>
<proteinExistence type="predicted"/>
<dbReference type="Gene3D" id="3.30.70.1070">
    <property type="entry name" value="Sporulation related repeat"/>
    <property type="match status" value="1"/>
</dbReference>
<gene>
    <name evidence="2" type="ORF">NCTC13043_00924</name>
</gene>
<dbReference type="AlphaFoldDB" id="A0A379F129"/>
<dbReference type="GO" id="GO:0042834">
    <property type="term" value="F:peptidoglycan binding"/>
    <property type="evidence" value="ECO:0007669"/>
    <property type="project" value="InterPro"/>
</dbReference>
<feature type="domain" description="SPOR" evidence="1">
    <location>
        <begin position="248"/>
        <end position="325"/>
    </location>
</feature>
<dbReference type="Proteomes" id="UP000254235">
    <property type="component" value="Unassembled WGS sequence"/>
</dbReference>